<dbReference type="GO" id="GO:0030246">
    <property type="term" value="F:carbohydrate binding"/>
    <property type="evidence" value="ECO:0007669"/>
    <property type="project" value="UniProtKB-UniRule"/>
</dbReference>
<dbReference type="PANTHER" id="PTHR11346">
    <property type="entry name" value="GALECTIN"/>
    <property type="match status" value="1"/>
</dbReference>
<accession>A0A914EG67</accession>
<evidence type="ECO:0000313" key="4">
    <source>
        <dbReference type="Proteomes" id="UP000887540"/>
    </source>
</evidence>
<dbReference type="PROSITE" id="PS51304">
    <property type="entry name" value="GALECTIN"/>
    <property type="match status" value="1"/>
</dbReference>
<name>A0A914EG67_9BILA</name>
<dbReference type="SMART" id="SM00276">
    <property type="entry name" value="GLECT"/>
    <property type="match status" value="1"/>
</dbReference>
<keyword evidence="1 2" id="KW-0430">Lectin</keyword>
<dbReference type="CDD" id="cd00070">
    <property type="entry name" value="GLECT"/>
    <property type="match status" value="1"/>
</dbReference>
<keyword evidence="4" id="KW-1185">Reference proteome</keyword>
<dbReference type="AlphaFoldDB" id="A0A914EG67"/>
<dbReference type="GO" id="GO:0016936">
    <property type="term" value="F:galactoside binding"/>
    <property type="evidence" value="ECO:0007669"/>
    <property type="project" value="TreeGrafter"/>
</dbReference>
<evidence type="ECO:0000313" key="5">
    <source>
        <dbReference type="WBParaSite" id="ACRNAN_scaffold7868.g14635.t1"/>
    </source>
</evidence>
<organism evidence="4 5">
    <name type="scientific">Acrobeloides nanus</name>
    <dbReference type="NCBI Taxonomy" id="290746"/>
    <lineage>
        <taxon>Eukaryota</taxon>
        <taxon>Metazoa</taxon>
        <taxon>Ecdysozoa</taxon>
        <taxon>Nematoda</taxon>
        <taxon>Chromadorea</taxon>
        <taxon>Rhabditida</taxon>
        <taxon>Tylenchina</taxon>
        <taxon>Cephalobomorpha</taxon>
        <taxon>Cephaloboidea</taxon>
        <taxon>Cephalobidae</taxon>
        <taxon>Acrobeloides</taxon>
    </lineage>
</organism>
<proteinExistence type="predicted"/>
<dbReference type="Pfam" id="PF00337">
    <property type="entry name" value="Gal-bind_lectin"/>
    <property type="match status" value="1"/>
</dbReference>
<dbReference type="Proteomes" id="UP000887540">
    <property type="component" value="Unplaced"/>
</dbReference>
<dbReference type="InterPro" id="IPR044156">
    <property type="entry name" value="Galectin-like"/>
</dbReference>
<protein>
    <recommendedName>
        <fullName evidence="2">Galectin</fullName>
    </recommendedName>
</protein>
<dbReference type="SMART" id="SM00908">
    <property type="entry name" value="Gal-bind_lectin"/>
    <property type="match status" value="1"/>
</dbReference>
<dbReference type="InterPro" id="IPR013320">
    <property type="entry name" value="ConA-like_dom_sf"/>
</dbReference>
<dbReference type="PANTHER" id="PTHR11346:SF176">
    <property type="entry name" value="32 KDA BETA-GALACTOSIDE-BINDING LECTIN LEC-3"/>
    <property type="match status" value="1"/>
</dbReference>
<dbReference type="Gene3D" id="2.60.120.200">
    <property type="match status" value="1"/>
</dbReference>
<evidence type="ECO:0000256" key="2">
    <source>
        <dbReference type="RuleBase" id="RU102079"/>
    </source>
</evidence>
<reference evidence="5" key="1">
    <citation type="submission" date="2022-11" db="UniProtKB">
        <authorList>
            <consortium name="WormBaseParasite"/>
        </authorList>
    </citation>
    <scope>IDENTIFICATION</scope>
</reference>
<dbReference type="SUPFAM" id="SSF49899">
    <property type="entry name" value="Concanavalin A-like lectins/glucanases"/>
    <property type="match status" value="1"/>
</dbReference>
<sequence>MRFENPPVPFSTPVHHIRDGSEIEIHGMAFDGAVGSFAVELFVGNDIALHLNPRQKHHGNTIVLNSMVMGQWQHEERHHGPIHHFHHNKHFHLKIIVHQHHFKIKVNDHKICEFHHRMPYHMINMIGIRNDVVVHKIHLHNVGEGYGAPMPGYVQPMPIGSGVAPQPYIGGGVVPPPVYAPPPTVYMPPQPVMAYGAQPSVVVIEEGHRHHHHGIFGHHHHHHW</sequence>
<evidence type="ECO:0000259" key="3">
    <source>
        <dbReference type="PROSITE" id="PS51304"/>
    </source>
</evidence>
<feature type="domain" description="Galectin" evidence="3">
    <location>
        <begin position="9"/>
        <end position="140"/>
    </location>
</feature>
<dbReference type="WBParaSite" id="ACRNAN_scaffold7868.g14635.t1">
    <property type="protein sequence ID" value="ACRNAN_scaffold7868.g14635.t1"/>
    <property type="gene ID" value="ACRNAN_scaffold7868.g14635"/>
</dbReference>
<dbReference type="InterPro" id="IPR001079">
    <property type="entry name" value="Galectin_CRD"/>
</dbReference>
<evidence type="ECO:0000256" key="1">
    <source>
        <dbReference type="ARBA" id="ARBA00022734"/>
    </source>
</evidence>